<evidence type="ECO:0000256" key="1">
    <source>
        <dbReference type="SAM" id="Phobius"/>
    </source>
</evidence>
<accession>A0A0A2WM43</accession>
<dbReference type="PATRIC" id="fig|1300345.3.peg.1548"/>
<organism evidence="3 4">
    <name type="scientific">Lysobacter dokdonensis DS-58</name>
    <dbReference type="NCBI Taxonomy" id="1300345"/>
    <lineage>
        <taxon>Bacteria</taxon>
        <taxon>Pseudomonadati</taxon>
        <taxon>Pseudomonadota</taxon>
        <taxon>Gammaproteobacteria</taxon>
        <taxon>Lysobacterales</taxon>
        <taxon>Lysobacteraceae</taxon>
        <taxon>Noviluteimonas</taxon>
    </lineage>
</organism>
<dbReference type="PANTHER" id="PTHR37464:SF1">
    <property type="entry name" value="BLL2463 PROTEIN"/>
    <property type="match status" value="1"/>
</dbReference>
<dbReference type="EMBL" id="JRKJ01000008">
    <property type="protein sequence ID" value="KGQ19355.1"/>
    <property type="molecule type" value="Genomic_DNA"/>
</dbReference>
<dbReference type="NCBIfam" id="TIGR02226">
    <property type="entry name" value="two_anch"/>
    <property type="match status" value="1"/>
</dbReference>
<sequence length="373" mass="40584">MNLAFLLPAGLAALAAVLLPLLIHLARRSEQRPTVFAALQWLRQKPKPRHRIRFDEWPLLLVRVLLVALVGVLLAKPVLFGAASHAPYVAVAPGVDAATAKRVDVPKEARWHWLKETDGPFTSVLRELDATLPPDVALTVIVPTQLDGVDAQIPKLTRKVDWRVVGSPSPSANRVVEKARQPTPLTIRFDPTHERAVRYLRAAAIAWNAKPDIAPATQRFDSRSRNVAWLATGAVPADLLEWTRTGGTLLLDSQATIADMPTLVPLWRDANGTVLIESAAFGRGRVLRFTKPLVPAQMPALLDGDFPKQLRAAIAPASTTPARVAAADHAPTTGATAYPPSARDIAQWLVLLIVLVFALERWMATARRSGVSP</sequence>
<feature type="transmembrane region" description="Helical" evidence="1">
    <location>
        <begin position="57"/>
        <end position="75"/>
    </location>
</feature>
<keyword evidence="1" id="KW-1133">Transmembrane helix</keyword>
<comment type="caution">
    <text evidence="3">The sequence shown here is derived from an EMBL/GenBank/DDBJ whole genome shotgun (WGS) entry which is preliminary data.</text>
</comment>
<dbReference type="InterPro" id="IPR024163">
    <property type="entry name" value="Aerotolerance_reg_N"/>
</dbReference>
<protein>
    <submittedName>
        <fullName evidence="3">Membrane protein</fullName>
    </submittedName>
</protein>
<feature type="domain" description="Aerotolerance regulator N-terminal" evidence="2">
    <location>
        <begin position="1"/>
        <end position="77"/>
    </location>
</feature>
<dbReference type="OrthoDB" id="7390489at2"/>
<dbReference type="InterPro" id="IPR011933">
    <property type="entry name" value="Double_TM_dom"/>
</dbReference>
<dbReference type="PANTHER" id="PTHR37464">
    <property type="entry name" value="BLL2463 PROTEIN"/>
    <property type="match status" value="1"/>
</dbReference>
<dbReference type="Proteomes" id="UP000030518">
    <property type="component" value="Unassembled WGS sequence"/>
</dbReference>
<keyword evidence="1" id="KW-0812">Transmembrane</keyword>
<dbReference type="Pfam" id="PF07584">
    <property type="entry name" value="BatA"/>
    <property type="match status" value="1"/>
</dbReference>
<evidence type="ECO:0000313" key="3">
    <source>
        <dbReference type="EMBL" id="KGQ19355.1"/>
    </source>
</evidence>
<evidence type="ECO:0000313" key="4">
    <source>
        <dbReference type="Proteomes" id="UP000030518"/>
    </source>
</evidence>
<gene>
    <name evidence="3" type="ORF">LF41_3005</name>
</gene>
<dbReference type="RefSeq" id="WP_036168324.1">
    <property type="nucleotide sequence ID" value="NZ_JRKJ01000008.1"/>
</dbReference>
<dbReference type="eggNOG" id="ENOG502Z9IQ">
    <property type="taxonomic scope" value="Bacteria"/>
</dbReference>
<dbReference type="AlphaFoldDB" id="A0A0A2WM43"/>
<keyword evidence="4" id="KW-1185">Reference proteome</keyword>
<proteinExistence type="predicted"/>
<name>A0A0A2WM43_9GAMM</name>
<evidence type="ECO:0000259" key="2">
    <source>
        <dbReference type="Pfam" id="PF07584"/>
    </source>
</evidence>
<reference evidence="3 4" key="1">
    <citation type="submission" date="2014-09" db="EMBL/GenBank/DDBJ databases">
        <title>Genome sequences of Lysobacter dokdonensis DS-58.</title>
        <authorList>
            <person name="Kim J.F."/>
            <person name="Kwak M.-J."/>
        </authorList>
    </citation>
    <scope>NUCLEOTIDE SEQUENCE [LARGE SCALE GENOMIC DNA]</scope>
    <source>
        <strain evidence="3 4">DS-58</strain>
    </source>
</reference>
<keyword evidence="1" id="KW-0472">Membrane</keyword>
<dbReference type="STRING" id="1300345.LF41_3005"/>